<dbReference type="PANTHER" id="PTHR31212">
    <property type="entry name" value="ALPHA-KETOGLUTARATE-DEPENDENT DIOXYGENASE ALKB HOMOLOG 3"/>
    <property type="match status" value="1"/>
</dbReference>
<evidence type="ECO:0000313" key="3">
    <source>
        <dbReference type="EMBL" id="KAL0947389.1"/>
    </source>
</evidence>
<dbReference type="Proteomes" id="UP001556367">
    <property type="component" value="Unassembled WGS sequence"/>
</dbReference>
<dbReference type="Gene3D" id="2.60.120.590">
    <property type="entry name" value="Alpha-ketoglutarate-dependent dioxygenase AlkB-like"/>
    <property type="match status" value="1"/>
</dbReference>
<feature type="region of interest" description="Disordered" evidence="1">
    <location>
        <begin position="528"/>
        <end position="641"/>
    </location>
</feature>
<feature type="compositionally biased region" description="Basic and acidic residues" evidence="1">
    <location>
        <begin position="553"/>
        <end position="574"/>
    </location>
</feature>
<feature type="region of interest" description="Disordered" evidence="1">
    <location>
        <begin position="50"/>
        <end position="174"/>
    </location>
</feature>
<evidence type="ECO:0000259" key="2">
    <source>
        <dbReference type="Pfam" id="PF13532"/>
    </source>
</evidence>
<proteinExistence type="predicted"/>
<feature type="domain" description="Alpha-ketoglutarate-dependent dioxygenase AlkB-like" evidence="2">
    <location>
        <begin position="243"/>
        <end position="418"/>
    </location>
</feature>
<feature type="compositionally biased region" description="Basic and acidic residues" evidence="1">
    <location>
        <begin position="129"/>
        <end position="138"/>
    </location>
</feature>
<comment type="caution">
    <text evidence="3">The sequence shown here is derived from an EMBL/GenBank/DDBJ whole genome shotgun (WGS) entry which is preliminary data.</text>
</comment>
<feature type="compositionally biased region" description="Polar residues" evidence="1">
    <location>
        <begin position="494"/>
        <end position="505"/>
    </location>
</feature>
<feature type="compositionally biased region" description="Low complexity" evidence="1">
    <location>
        <begin position="608"/>
        <end position="622"/>
    </location>
</feature>
<dbReference type="InterPro" id="IPR027450">
    <property type="entry name" value="AlkB-like"/>
</dbReference>
<feature type="compositionally biased region" description="Low complexity" evidence="1">
    <location>
        <begin position="144"/>
        <end position="161"/>
    </location>
</feature>
<dbReference type="EMBL" id="JASNQZ010000015">
    <property type="protein sequence ID" value="KAL0947389.1"/>
    <property type="molecule type" value="Genomic_DNA"/>
</dbReference>
<feature type="region of interest" description="Disordered" evidence="1">
    <location>
        <begin position="689"/>
        <end position="714"/>
    </location>
</feature>
<dbReference type="PANTHER" id="PTHR31212:SF4">
    <property type="entry name" value="ALPHA-KETOGLUTARATE-DEPENDENT DIOXYGENASE ALKB HOMOLOG 3"/>
    <property type="match status" value="1"/>
</dbReference>
<dbReference type="InterPro" id="IPR037151">
    <property type="entry name" value="AlkB-like_sf"/>
</dbReference>
<feature type="region of interest" description="Disordered" evidence="1">
    <location>
        <begin position="302"/>
        <end position="325"/>
    </location>
</feature>
<organism evidence="3 4">
    <name type="scientific">Hohenbuehelia grisea</name>
    <dbReference type="NCBI Taxonomy" id="104357"/>
    <lineage>
        <taxon>Eukaryota</taxon>
        <taxon>Fungi</taxon>
        <taxon>Dikarya</taxon>
        <taxon>Basidiomycota</taxon>
        <taxon>Agaricomycotina</taxon>
        <taxon>Agaricomycetes</taxon>
        <taxon>Agaricomycetidae</taxon>
        <taxon>Agaricales</taxon>
        <taxon>Pleurotineae</taxon>
        <taxon>Pleurotaceae</taxon>
        <taxon>Hohenbuehelia</taxon>
    </lineage>
</organism>
<evidence type="ECO:0000256" key="1">
    <source>
        <dbReference type="SAM" id="MobiDB-lite"/>
    </source>
</evidence>
<dbReference type="Pfam" id="PF13532">
    <property type="entry name" value="2OG-FeII_Oxy_2"/>
    <property type="match status" value="1"/>
</dbReference>
<sequence>MSSNHDHEDTEILIALVASILEPQISDTTAIINALVKHDGDAEAAANFLKKTQPKPAETATSTIARKRKRNDDGAASLDTWLNQAKPSSSRLKTPEPTHPRAQDSPKGDIPNSNGVLRVHAPASSPSKKPVDLMKILRDPSTNSRSPSKPTKPQSTSKSNSHSITRQPPLTLPSPALVSAHTPCTLHFSVLPPELACRLFHTMRAAAHGWQRNRWWLFDRMVESPHKTSFFVRRDLDAEYSNGNDIKDTERVSNEERWSEAARFWYNGKITDPPPTFPDAMEEACHIIEQLVNQEMRKRPACPLEWRPPSEGPESDPSRQTSADKPIWRANVAASNCYEGGKESVGWHSDQLTYLGPYPTIASLSLGTRRTFSLREVIPSNESEERKARTFNIPLPHNSLIIMHASAQERFKHSIPPQAAVDIYKPLFPAPSSTPPAPKTTSTVAAASTFLGRKPDNQTADEQHSFPRHDIPLPLGHHDHTTTNGSGSSTLLSQATRPQADTSTIMIEPRKGRILGNQQLNCHDEFRVGQDSADNPDEADHPAGELLDELGNYDERTDTDYERTKVDDARRPSDRSSSSSRPDDRPSGRLASMPEEHRIPQHAEPNLSTPSTATSPKPTGPTNTDDMVSPGQGCGAPKGTYRRGAAAGAAVAEGSNVRINITFRFYRPDFRPDSIPRCKCGVPTILRPDMKGTLRSRPQDHAVSGHPKNSDQVTAKYKATDPGSRRSSAVSAVNGALAERTDQEEPMKYWWTCFAHAQNDGKGCGYWRVMDMEAEGRGWRDGL</sequence>
<feature type="compositionally biased region" description="Low complexity" evidence="1">
    <location>
        <begin position="482"/>
        <end position="493"/>
    </location>
</feature>
<name>A0ABR3IVL1_9AGAR</name>
<evidence type="ECO:0000313" key="4">
    <source>
        <dbReference type="Proteomes" id="UP001556367"/>
    </source>
</evidence>
<accession>A0ABR3IVL1</accession>
<feature type="region of interest" description="Disordered" evidence="1">
    <location>
        <begin position="454"/>
        <end position="512"/>
    </location>
</feature>
<protein>
    <recommendedName>
        <fullName evidence="2">Alpha-ketoglutarate-dependent dioxygenase AlkB-like domain-containing protein</fullName>
    </recommendedName>
</protein>
<dbReference type="InterPro" id="IPR032854">
    <property type="entry name" value="ALKBH3"/>
</dbReference>
<dbReference type="SUPFAM" id="SSF51197">
    <property type="entry name" value="Clavaminate synthase-like"/>
    <property type="match status" value="1"/>
</dbReference>
<keyword evidence="4" id="KW-1185">Reference proteome</keyword>
<feature type="compositionally biased region" description="Polar residues" evidence="1">
    <location>
        <begin position="80"/>
        <end position="92"/>
    </location>
</feature>
<gene>
    <name evidence="3" type="ORF">HGRIS_013504</name>
</gene>
<feature type="compositionally biased region" description="Basic and acidic residues" evidence="1">
    <location>
        <begin position="93"/>
        <end position="107"/>
    </location>
</feature>
<feature type="compositionally biased region" description="Basic and acidic residues" evidence="1">
    <location>
        <begin position="454"/>
        <end position="481"/>
    </location>
</feature>
<reference evidence="4" key="1">
    <citation type="submission" date="2024-06" db="EMBL/GenBank/DDBJ databases">
        <title>Multi-omics analyses provide insights into the biosynthesis of the anticancer antibiotic pleurotin in Hohenbuehelia grisea.</title>
        <authorList>
            <person name="Weaver J.A."/>
            <person name="Alberti F."/>
        </authorList>
    </citation>
    <scope>NUCLEOTIDE SEQUENCE [LARGE SCALE GENOMIC DNA]</scope>
    <source>
        <strain evidence="4">T-177</strain>
    </source>
</reference>
<feature type="compositionally biased region" description="Basic and acidic residues" evidence="1">
    <location>
        <begin position="689"/>
        <end position="700"/>
    </location>
</feature>